<evidence type="ECO:0000313" key="2">
    <source>
        <dbReference type="EMBL" id="CAD9051578.1"/>
    </source>
</evidence>
<sequence length="278" mass="30281">MMDHTAPPPASLRPDPGPLPMDACSVPSPAYQRPARRRFRHLCALLMVLIRIGGVSGLPRRPPVSAALSWRRRGRPQDARDPSFVVLDIVKIFGRMADWQACGDAISCGASEFVPLSEVGKPKKWEQLFGGGKGIRANEMDEAHFKATLSKLPFSWPHTVNTGQMPDRGLVPVPVAPREFVKVVRQLEGTKSDGVASAGGNVALKDVNQCVGEMAIDEDAIQCVFESMLQATGSASLTREGIGKVIQQWAPADGLVDWYTFVYFLTRAPEDGLSPYND</sequence>
<proteinExistence type="predicted"/>
<gene>
    <name evidence="2" type="ORF">VBRA1451_LOCUS6640</name>
</gene>
<evidence type="ECO:0000256" key="1">
    <source>
        <dbReference type="SAM" id="MobiDB-lite"/>
    </source>
</evidence>
<name>A0A7S1JS13_9ALVE</name>
<feature type="region of interest" description="Disordered" evidence="1">
    <location>
        <begin position="1"/>
        <end position="25"/>
    </location>
</feature>
<accession>A0A7S1JS13</accession>
<dbReference type="AlphaFoldDB" id="A0A7S1JS13"/>
<reference evidence="2" key="1">
    <citation type="submission" date="2021-01" db="EMBL/GenBank/DDBJ databases">
        <authorList>
            <person name="Corre E."/>
            <person name="Pelletier E."/>
            <person name="Niang G."/>
            <person name="Scheremetjew M."/>
            <person name="Finn R."/>
            <person name="Kale V."/>
            <person name="Holt S."/>
            <person name="Cochrane G."/>
            <person name="Meng A."/>
            <person name="Brown T."/>
            <person name="Cohen L."/>
        </authorList>
    </citation>
    <scope>NUCLEOTIDE SEQUENCE</scope>
    <source>
        <strain evidence="2">CCMP3346</strain>
    </source>
</reference>
<dbReference type="EMBL" id="HBGB01011581">
    <property type="protein sequence ID" value="CAD9051578.1"/>
    <property type="molecule type" value="Transcribed_RNA"/>
</dbReference>
<protein>
    <submittedName>
        <fullName evidence="2">Uncharacterized protein</fullName>
    </submittedName>
</protein>
<feature type="compositionally biased region" description="Pro residues" evidence="1">
    <location>
        <begin position="1"/>
        <end position="19"/>
    </location>
</feature>
<organism evidence="2">
    <name type="scientific">Vitrella brassicaformis</name>
    <dbReference type="NCBI Taxonomy" id="1169539"/>
    <lineage>
        <taxon>Eukaryota</taxon>
        <taxon>Sar</taxon>
        <taxon>Alveolata</taxon>
        <taxon>Colpodellida</taxon>
        <taxon>Vitrellaceae</taxon>
        <taxon>Vitrella</taxon>
    </lineage>
</organism>